<accession>A0ACB9GI73</accession>
<keyword evidence="2" id="KW-1185">Reference proteome</keyword>
<evidence type="ECO:0000313" key="2">
    <source>
        <dbReference type="Proteomes" id="UP001055811"/>
    </source>
</evidence>
<gene>
    <name evidence="1" type="ORF">L2E82_13283</name>
</gene>
<reference evidence="2" key="1">
    <citation type="journal article" date="2022" name="Mol. Ecol. Resour.">
        <title>The genomes of chicory, endive, great burdock and yacon provide insights into Asteraceae palaeo-polyploidization history and plant inulin production.</title>
        <authorList>
            <person name="Fan W."/>
            <person name="Wang S."/>
            <person name="Wang H."/>
            <person name="Wang A."/>
            <person name="Jiang F."/>
            <person name="Liu H."/>
            <person name="Zhao H."/>
            <person name="Xu D."/>
            <person name="Zhang Y."/>
        </authorList>
    </citation>
    <scope>NUCLEOTIDE SEQUENCE [LARGE SCALE GENOMIC DNA]</scope>
    <source>
        <strain evidence="2">cv. Punajuju</strain>
    </source>
</reference>
<dbReference type="EMBL" id="CM042010">
    <property type="protein sequence ID" value="KAI3783218.1"/>
    <property type="molecule type" value="Genomic_DNA"/>
</dbReference>
<name>A0ACB9GI73_CICIN</name>
<protein>
    <submittedName>
        <fullName evidence="1">Uncharacterized protein</fullName>
    </submittedName>
</protein>
<organism evidence="1 2">
    <name type="scientific">Cichorium intybus</name>
    <name type="common">Chicory</name>
    <dbReference type="NCBI Taxonomy" id="13427"/>
    <lineage>
        <taxon>Eukaryota</taxon>
        <taxon>Viridiplantae</taxon>
        <taxon>Streptophyta</taxon>
        <taxon>Embryophyta</taxon>
        <taxon>Tracheophyta</taxon>
        <taxon>Spermatophyta</taxon>
        <taxon>Magnoliopsida</taxon>
        <taxon>eudicotyledons</taxon>
        <taxon>Gunneridae</taxon>
        <taxon>Pentapetalae</taxon>
        <taxon>asterids</taxon>
        <taxon>campanulids</taxon>
        <taxon>Asterales</taxon>
        <taxon>Asteraceae</taxon>
        <taxon>Cichorioideae</taxon>
        <taxon>Cichorieae</taxon>
        <taxon>Cichoriinae</taxon>
        <taxon>Cichorium</taxon>
    </lineage>
</organism>
<evidence type="ECO:0000313" key="1">
    <source>
        <dbReference type="EMBL" id="KAI3783218.1"/>
    </source>
</evidence>
<dbReference type="Proteomes" id="UP001055811">
    <property type="component" value="Linkage Group LG02"/>
</dbReference>
<sequence>MFGTRALLISSSPPLSLPISLFLSMHHWNSLLSFSFSLSLTTKGQSLNFFVKVSCSPPNGLKSFLKRIWSTHCRGKYLNTVDLHFCFLKMRVNLTWNDVGNKIEGNLYMIPFRVVFSLFGQLYGHRALHTTVPIPPLHLLLIMISTSFKFGLSSQSTHTSGNANAENGVRATSGATIIKPPADVERFCSNQVVEQVTGLWEACILKVKS</sequence>
<proteinExistence type="predicted"/>
<comment type="caution">
    <text evidence="1">The sequence shown here is derived from an EMBL/GenBank/DDBJ whole genome shotgun (WGS) entry which is preliminary data.</text>
</comment>
<reference evidence="1 2" key="2">
    <citation type="journal article" date="2022" name="Mol. Ecol. Resour.">
        <title>The genomes of chicory, endive, great burdock and yacon provide insights into Asteraceae paleo-polyploidization history and plant inulin production.</title>
        <authorList>
            <person name="Fan W."/>
            <person name="Wang S."/>
            <person name="Wang H."/>
            <person name="Wang A."/>
            <person name="Jiang F."/>
            <person name="Liu H."/>
            <person name="Zhao H."/>
            <person name="Xu D."/>
            <person name="Zhang Y."/>
        </authorList>
    </citation>
    <scope>NUCLEOTIDE SEQUENCE [LARGE SCALE GENOMIC DNA]</scope>
    <source>
        <strain evidence="2">cv. Punajuju</strain>
        <tissue evidence="1">Leaves</tissue>
    </source>
</reference>